<dbReference type="InterPro" id="IPR015422">
    <property type="entry name" value="PyrdxlP-dep_Trfase_small"/>
</dbReference>
<name>A0A6J7BIJ1_9ZZZZ</name>
<dbReference type="InterPro" id="IPR015424">
    <property type="entry name" value="PyrdxlP-dep_Trfase"/>
</dbReference>
<accession>A0A6J7BIJ1</accession>
<dbReference type="GO" id="GO:0030170">
    <property type="term" value="F:pyridoxal phosphate binding"/>
    <property type="evidence" value="ECO:0007669"/>
    <property type="project" value="InterPro"/>
</dbReference>
<comment type="similarity">
    <text evidence="1">Belongs to the class-III pyridoxal-phosphate-dependent aminotransferase family.</text>
</comment>
<feature type="domain" description="Aminoglycoside phosphotransferase" evidence="4">
    <location>
        <begin position="30"/>
        <end position="257"/>
    </location>
</feature>
<dbReference type="EMBL" id="CAFAZX010000110">
    <property type="protein sequence ID" value="CAB4845406.1"/>
    <property type="molecule type" value="Genomic_DNA"/>
</dbReference>
<evidence type="ECO:0000259" key="3">
    <source>
        <dbReference type="Pfam" id="PF01551"/>
    </source>
</evidence>
<dbReference type="InterPro" id="IPR049704">
    <property type="entry name" value="Aminotrans_3_PPA_site"/>
</dbReference>
<protein>
    <submittedName>
        <fullName evidence="5">Unannotated protein</fullName>
    </submittedName>
</protein>
<dbReference type="GO" id="GO:0008483">
    <property type="term" value="F:transaminase activity"/>
    <property type="evidence" value="ECO:0007669"/>
    <property type="project" value="InterPro"/>
</dbReference>
<dbReference type="SUPFAM" id="SSF53383">
    <property type="entry name" value="PLP-dependent transferases"/>
    <property type="match status" value="1"/>
</dbReference>
<dbReference type="InterPro" id="IPR011009">
    <property type="entry name" value="Kinase-like_dom_sf"/>
</dbReference>
<dbReference type="Pfam" id="PF01551">
    <property type="entry name" value="Peptidase_M23"/>
    <property type="match status" value="1"/>
</dbReference>
<dbReference type="Pfam" id="PF01636">
    <property type="entry name" value="APH"/>
    <property type="match status" value="1"/>
</dbReference>
<dbReference type="InterPro" id="IPR002575">
    <property type="entry name" value="Aminoglycoside_PTrfase"/>
</dbReference>
<dbReference type="InterPro" id="IPR015421">
    <property type="entry name" value="PyrdxlP-dep_Trfase_major"/>
</dbReference>
<keyword evidence="2" id="KW-0663">Pyridoxal phosphate</keyword>
<dbReference type="InterPro" id="IPR016047">
    <property type="entry name" value="M23ase_b-sheet_dom"/>
</dbReference>
<dbReference type="SUPFAM" id="SSF51261">
    <property type="entry name" value="Duplicated hybrid motif"/>
    <property type="match status" value="1"/>
</dbReference>
<dbReference type="Gene3D" id="3.90.1200.10">
    <property type="match status" value="1"/>
</dbReference>
<evidence type="ECO:0000259" key="4">
    <source>
        <dbReference type="Pfam" id="PF01636"/>
    </source>
</evidence>
<dbReference type="CDD" id="cd00610">
    <property type="entry name" value="OAT_like"/>
    <property type="match status" value="1"/>
</dbReference>
<dbReference type="SUPFAM" id="SSF56112">
    <property type="entry name" value="Protein kinase-like (PK-like)"/>
    <property type="match status" value="1"/>
</dbReference>
<dbReference type="InterPro" id="IPR011055">
    <property type="entry name" value="Dup_hybrid_motif"/>
</dbReference>
<dbReference type="PANTHER" id="PTHR45688">
    <property type="match status" value="1"/>
</dbReference>
<feature type="domain" description="M23ase beta-sheet core" evidence="3">
    <location>
        <begin position="416"/>
        <end position="514"/>
    </location>
</feature>
<reference evidence="5" key="1">
    <citation type="submission" date="2020-05" db="EMBL/GenBank/DDBJ databases">
        <authorList>
            <person name="Chiriac C."/>
            <person name="Salcher M."/>
            <person name="Ghai R."/>
            <person name="Kavagutti S V."/>
        </authorList>
    </citation>
    <scope>NUCLEOTIDE SEQUENCE</scope>
</reference>
<dbReference type="Gene3D" id="3.40.640.10">
    <property type="entry name" value="Type I PLP-dependent aspartate aminotransferase-like (Major domain)"/>
    <property type="match status" value="1"/>
</dbReference>
<proteinExistence type="inferred from homology"/>
<dbReference type="Pfam" id="PF00202">
    <property type="entry name" value="Aminotran_3"/>
    <property type="match status" value="1"/>
</dbReference>
<dbReference type="Gene3D" id="2.70.70.10">
    <property type="entry name" value="Glucose Permease (Domain IIA)"/>
    <property type="match status" value="1"/>
</dbReference>
<dbReference type="AlphaFoldDB" id="A0A6J7BIJ1"/>
<dbReference type="GO" id="GO:0005739">
    <property type="term" value="C:mitochondrion"/>
    <property type="evidence" value="ECO:0007669"/>
    <property type="project" value="TreeGrafter"/>
</dbReference>
<evidence type="ECO:0000256" key="1">
    <source>
        <dbReference type="ARBA" id="ARBA00008954"/>
    </source>
</evidence>
<evidence type="ECO:0000256" key="2">
    <source>
        <dbReference type="ARBA" id="ARBA00022898"/>
    </source>
</evidence>
<dbReference type="PANTHER" id="PTHR45688:SF13">
    <property type="entry name" value="ALANINE--GLYOXYLATE AMINOTRANSFERASE 2-LIKE"/>
    <property type="match status" value="1"/>
</dbReference>
<organism evidence="5">
    <name type="scientific">freshwater metagenome</name>
    <dbReference type="NCBI Taxonomy" id="449393"/>
    <lineage>
        <taxon>unclassified sequences</taxon>
        <taxon>metagenomes</taxon>
        <taxon>ecological metagenomes</taxon>
    </lineage>
</organism>
<sequence>MDSKQATDLLAKQWGIDAPLSELPSERDINFKVEGVDKYVLKIYPKVDHKLLASLHFQNRVLNYLHGAGLDITPSVVETTTGDHLFTIDHNSVARLLTWHEGKPWGAQDVHDLEKIEHLGRLIATVDKRIGSIMVSPQEREALDAPFMWNMLQAEQLLTWVEKIQDSEVKAVVQKVLVDFRDRVKPVLMSLPMQVIHNDGNDYNVIEDGDHLSLIDFGDMIYAPKVVGVAVAAAYVGLKSEDPVKQISQFVRGYHSINPLTPHELEIIMNLVQVRLASSVANAALQRDNDPGNEYLSISQNDVPRTLLALDAFDTNFALFRLRNAIGLEANPNAKAIRDYILTTKAADVLRAPLSSMNKTYINWSFDNPDIARTTEEIEALMEATGADVTIGYYCENRDVYQGDAYNTTSPSARTFHLGVDLGMPAGSEVFAPLDGVIEIFNNNATHLDYGPVVVLRHKTTEGIPFWSLFGHLSIDSMPAWEIGKEIKAGQLVGRMGKETENVGWPPHTHFQLLTDLCGMGIDIYGVAPKDEISLWRGISLNPNLILGISTGTDAHAKLAKDTLRSERRVVLSQNLSLNFKKPLQINRGEGAYLFDEQNRPYLDLVNNVAHVGHGNPRVVEAASRQMSALNTNTRYLHQAIIEYGKAITSTLPDPLSVIFFVNSGSEANDLAIRLARAHTQAKGVISLRHGYHGHTQSVMEISPYKFLGKGGPGKPDHLGVAELPDTFRGPFRGEGATGQYLNQLKETIADMQVPLSAFFAESIVSTAGQIVLPAGYLSTAYELIRLNGGLCVSDEVQIGLGRVGDKFWGFELHGVIPDIVTMGKPLGNGHPLAAVVTTPEIANSFHNGMEYFNTFGGNPVSAVIGQTVLEIVYDQRLQLNAQEMGAYLRAGVAHLAKSHDIIGDIRGHGLFIGVEFMVDDETPATQEVAELMEFALSKGVLLSSDGPFNNVLKIKPPMIITKKDVDLFLNVLGDWLNSR</sequence>
<evidence type="ECO:0000313" key="5">
    <source>
        <dbReference type="EMBL" id="CAB4845406.1"/>
    </source>
</evidence>
<dbReference type="CDD" id="cd12797">
    <property type="entry name" value="M23_peptidase"/>
    <property type="match status" value="1"/>
</dbReference>
<dbReference type="InterPro" id="IPR005814">
    <property type="entry name" value="Aminotrans_3"/>
</dbReference>
<gene>
    <name evidence="5" type="ORF">UFOPK3241_01363</name>
</gene>
<dbReference type="PROSITE" id="PS00600">
    <property type="entry name" value="AA_TRANSFER_CLASS_3"/>
    <property type="match status" value="1"/>
</dbReference>
<dbReference type="Gene3D" id="3.90.1150.10">
    <property type="entry name" value="Aspartate Aminotransferase, domain 1"/>
    <property type="match status" value="1"/>
</dbReference>